<sequence length="95" mass="10448">MLALVNLPHAHALVMGATGAITSMETTCSAYEALNRRQNKRERDSRPGQCGAKQKVSLCWFTAVKCLCSWQGSWFGALARRTGTDDKSADESREL</sequence>
<dbReference type="EMBL" id="OZ035845">
    <property type="protein sequence ID" value="CAL1599895.1"/>
    <property type="molecule type" value="Genomic_DNA"/>
</dbReference>
<evidence type="ECO:0000313" key="1">
    <source>
        <dbReference type="EMBL" id="CAL1599895.1"/>
    </source>
</evidence>
<organism evidence="1 2">
    <name type="scientific">Knipowitschia caucasica</name>
    <name type="common">Caucasian dwarf goby</name>
    <name type="synonym">Pomatoschistus caucasicus</name>
    <dbReference type="NCBI Taxonomy" id="637954"/>
    <lineage>
        <taxon>Eukaryota</taxon>
        <taxon>Metazoa</taxon>
        <taxon>Chordata</taxon>
        <taxon>Craniata</taxon>
        <taxon>Vertebrata</taxon>
        <taxon>Euteleostomi</taxon>
        <taxon>Actinopterygii</taxon>
        <taxon>Neopterygii</taxon>
        <taxon>Teleostei</taxon>
        <taxon>Neoteleostei</taxon>
        <taxon>Acanthomorphata</taxon>
        <taxon>Gobiaria</taxon>
        <taxon>Gobiiformes</taxon>
        <taxon>Gobioidei</taxon>
        <taxon>Gobiidae</taxon>
        <taxon>Gobiinae</taxon>
        <taxon>Knipowitschia</taxon>
    </lineage>
</organism>
<gene>
    <name evidence="1" type="ORF">KC01_LOCUS28081</name>
</gene>
<evidence type="ECO:0000313" key="2">
    <source>
        <dbReference type="Proteomes" id="UP001497482"/>
    </source>
</evidence>
<dbReference type="Proteomes" id="UP001497482">
    <property type="component" value="Chromosome 23"/>
</dbReference>
<keyword evidence="2" id="KW-1185">Reference proteome</keyword>
<proteinExistence type="predicted"/>
<dbReference type="AlphaFoldDB" id="A0AAV2LI27"/>
<name>A0AAV2LI27_KNICA</name>
<reference evidence="1 2" key="1">
    <citation type="submission" date="2024-04" db="EMBL/GenBank/DDBJ databases">
        <authorList>
            <person name="Waldvogel A.-M."/>
            <person name="Schoenle A."/>
        </authorList>
    </citation>
    <scope>NUCLEOTIDE SEQUENCE [LARGE SCALE GENOMIC DNA]</scope>
</reference>
<protein>
    <submittedName>
        <fullName evidence="1">Uncharacterized protein</fullName>
    </submittedName>
</protein>
<accession>A0AAV2LI27</accession>